<reference evidence="4 5" key="1">
    <citation type="submission" date="2023-07" db="EMBL/GenBank/DDBJ databases">
        <title>Genomic Encyclopedia of Type Strains, Phase IV (KMG-IV): sequencing the most valuable type-strain genomes for metagenomic binning, comparative biology and taxonomic classification.</title>
        <authorList>
            <person name="Goeker M."/>
        </authorList>
    </citation>
    <scope>NUCLEOTIDE SEQUENCE [LARGE SCALE GENOMIC DNA]</scope>
    <source>
        <strain evidence="4 5">DSM 9768</strain>
    </source>
</reference>
<dbReference type="Proteomes" id="UP001230005">
    <property type="component" value="Unassembled WGS sequence"/>
</dbReference>
<keyword evidence="3" id="KW-0472">Membrane</keyword>
<evidence type="ECO:0000313" key="5">
    <source>
        <dbReference type="Proteomes" id="UP001230005"/>
    </source>
</evidence>
<gene>
    <name evidence="4" type="ORF">J2S74_003703</name>
</gene>
<protein>
    <submittedName>
        <fullName evidence="4">Prepilin-type N-terminal cleavage/methylation domain-containing protein</fullName>
    </submittedName>
</protein>
<evidence type="ECO:0000256" key="2">
    <source>
        <dbReference type="ARBA" id="ARBA00023287"/>
    </source>
</evidence>
<sequence>MTNNKGFTLLEIMIALFVFAVGVGTIFPSIVKVQQERQTIRQERIAEEVLHYHYYKYFFDGEEAKETVVVNGEVIYFLTVKEESKESVLCISWEGENRRGYERCLSFKNR</sequence>
<dbReference type="RefSeq" id="WP_307328166.1">
    <property type="nucleotide sequence ID" value="NZ_JAUSUG010000015.1"/>
</dbReference>
<dbReference type="NCBIfam" id="NF041013">
    <property type="entry name" value="T4P_ComGE"/>
    <property type="match status" value="1"/>
</dbReference>
<accession>A0ABU0A1Q7</accession>
<evidence type="ECO:0000256" key="3">
    <source>
        <dbReference type="SAM" id="Phobius"/>
    </source>
</evidence>
<feature type="transmembrane region" description="Helical" evidence="3">
    <location>
        <begin position="12"/>
        <end position="31"/>
    </location>
</feature>
<dbReference type="InterPro" id="IPR012902">
    <property type="entry name" value="N_methyl_site"/>
</dbReference>
<dbReference type="Pfam" id="PF07963">
    <property type="entry name" value="N_methyl"/>
    <property type="match status" value="1"/>
</dbReference>
<keyword evidence="3" id="KW-0812">Transmembrane</keyword>
<dbReference type="PROSITE" id="PS00409">
    <property type="entry name" value="PROKAR_NTER_METHYL"/>
    <property type="match status" value="1"/>
</dbReference>
<dbReference type="InterPro" id="IPR053468">
    <property type="entry name" value="ComGE-like"/>
</dbReference>
<comment type="caution">
    <text evidence="4">The sequence shown here is derived from an EMBL/GenBank/DDBJ whole genome shotgun (WGS) entry which is preliminary data.</text>
</comment>
<proteinExistence type="predicted"/>
<keyword evidence="3" id="KW-1133">Transmembrane helix</keyword>
<keyword evidence="5" id="KW-1185">Reference proteome</keyword>
<dbReference type="NCBIfam" id="TIGR02532">
    <property type="entry name" value="IV_pilin_GFxxxE"/>
    <property type="match status" value="1"/>
</dbReference>
<keyword evidence="2" id="KW-0178">Competence</keyword>
<evidence type="ECO:0000313" key="4">
    <source>
        <dbReference type="EMBL" id="MDQ0256285.1"/>
    </source>
</evidence>
<name>A0ABU0A1Q7_9BACI</name>
<dbReference type="EMBL" id="JAUSUG010000015">
    <property type="protein sequence ID" value="MDQ0256285.1"/>
    <property type="molecule type" value="Genomic_DNA"/>
</dbReference>
<evidence type="ECO:0000256" key="1">
    <source>
        <dbReference type="ARBA" id="ARBA00004241"/>
    </source>
</evidence>
<organism evidence="4 5">
    <name type="scientific">Evansella vedderi</name>
    <dbReference type="NCBI Taxonomy" id="38282"/>
    <lineage>
        <taxon>Bacteria</taxon>
        <taxon>Bacillati</taxon>
        <taxon>Bacillota</taxon>
        <taxon>Bacilli</taxon>
        <taxon>Bacillales</taxon>
        <taxon>Bacillaceae</taxon>
        <taxon>Evansella</taxon>
    </lineage>
</organism>
<comment type="subcellular location">
    <subcellularLocation>
        <location evidence="1">Cell surface</location>
    </subcellularLocation>
</comment>